<evidence type="ECO:0000256" key="4">
    <source>
        <dbReference type="ARBA" id="ARBA00022705"/>
    </source>
</evidence>
<organism evidence="14">
    <name type="scientific">Guillardia theta</name>
    <name type="common">Cryptophyte</name>
    <name type="synonym">Cryptomonas phi</name>
    <dbReference type="NCBI Taxonomy" id="55529"/>
    <lineage>
        <taxon>Eukaryota</taxon>
        <taxon>Cryptophyceae</taxon>
        <taxon>Pyrenomonadales</taxon>
        <taxon>Geminigeraceae</taxon>
        <taxon>Guillardia</taxon>
    </lineage>
</organism>
<dbReference type="InterPro" id="IPR022312">
    <property type="entry name" value="DNA_pol_X"/>
</dbReference>
<accession>A0A7S4PPF1</accession>
<dbReference type="Pfam" id="PF10391">
    <property type="entry name" value="DNA_pol_lambd_f"/>
    <property type="match status" value="1"/>
</dbReference>
<dbReference type="PRINTS" id="PR00869">
    <property type="entry name" value="DNAPOLX"/>
</dbReference>
<evidence type="ECO:0000259" key="13">
    <source>
        <dbReference type="SMART" id="SM00483"/>
    </source>
</evidence>
<keyword evidence="5 10" id="KW-0227">DNA damage</keyword>
<sequence>MVVIHQEGFCDCRECVETKHKVEEQGGTVYERSAIQRKKNTLLEFLQEDDTFVIIHDETSLSQAQQHLEAPLHSFSSHCKRFSWIDECIVQGRLLHDEEHTWKEKERPREAASPHPQQVMTLWKPARRGRERGDQDSPVSLPSPPSDVKVTTALRPCKLRRCETEFGHKSRCERESMSKQAANKIEREHAGIAISNERSDRFETVIQRALVPSDGEDEEQEEDASSLLPPDRQDLYRQSYLCGRSRGKGVELSHKEAMEDGTIRNKELTMALKEMEETYAAKGEKWREMAYRKAIAAISKVEVELTSENWRAELAGKAAIGSRIGEKIQELFDTGRIAKLETMKSNPNLKILQELKNVWGVGDTLARRLIAAGIRSVEELKGKTTVGEGARQVHLPTHVRIGVEHNEDINTKMPRREVAALEQAIRQHAQRVGGATVEVIACGSYRRGKQESGDIDCLLTRKDGGCGVEVVEKLMEELQSEFDVKTLSLPSRSANHDGCCNWMGILRRKGTEGRWRRFDVKSYPIDQVPFALLHMTGSDHFNRSMRLLAKKKGLSLSDHGIYRVTRGGEEEENFSLPFKCTREKDVFDILHLEFVPPEDRHSGFTPADFKEKKE</sequence>
<dbReference type="Gene3D" id="1.10.150.20">
    <property type="entry name" value="5' to 3' exonuclease, C-terminal subdomain"/>
    <property type="match status" value="1"/>
</dbReference>
<dbReference type="InterPro" id="IPR029398">
    <property type="entry name" value="PolB_thumb"/>
</dbReference>
<feature type="region of interest" description="Disordered" evidence="12">
    <location>
        <begin position="210"/>
        <end position="230"/>
    </location>
</feature>
<dbReference type="GO" id="GO:0005634">
    <property type="term" value="C:nucleus"/>
    <property type="evidence" value="ECO:0007669"/>
    <property type="project" value="UniProtKB-SubCell"/>
</dbReference>
<dbReference type="InterPro" id="IPR010996">
    <property type="entry name" value="HHH_MUS81"/>
</dbReference>
<dbReference type="InterPro" id="IPR037160">
    <property type="entry name" value="DNA_Pol_thumb_sf"/>
</dbReference>
<dbReference type="Pfam" id="PF14791">
    <property type="entry name" value="DNA_pol_B_thumb"/>
    <property type="match status" value="1"/>
</dbReference>
<dbReference type="GO" id="GO:0046872">
    <property type="term" value="F:metal ion binding"/>
    <property type="evidence" value="ECO:0007669"/>
    <property type="project" value="UniProtKB-UniRule"/>
</dbReference>
<keyword evidence="4" id="KW-0235">DNA replication</keyword>
<evidence type="ECO:0000256" key="9">
    <source>
        <dbReference type="PIRSR" id="PIRSR622312-50"/>
    </source>
</evidence>
<dbReference type="PANTHER" id="PTHR11276">
    <property type="entry name" value="DNA POLYMERASE TYPE-X FAMILY MEMBER"/>
    <property type="match status" value="1"/>
</dbReference>
<evidence type="ECO:0000256" key="10">
    <source>
        <dbReference type="RuleBase" id="RU366014"/>
    </source>
</evidence>
<evidence type="ECO:0000256" key="12">
    <source>
        <dbReference type="SAM" id="MobiDB-lite"/>
    </source>
</evidence>
<dbReference type="PANTHER" id="PTHR11276:SF28">
    <property type="entry name" value="DNA POLYMERASE LAMBDA"/>
    <property type="match status" value="1"/>
</dbReference>
<feature type="compositionally biased region" description="Acidic residues" evidence="12">
    <location>
        <begin position="214"/>
        <end position="224"/>
    </location>
</feature>
<evidence type="ECO:0000256" key="2">
    <source>
        <dbReference type="ARBA" id="ARBA00022679"/>
    </source>
</evidence>
<dbReference type="InterPro" id="IPR002008">
    <property type="entry name" value="DNA_pol_X_beta-like"/>
</dbReference>
<keyword evidence="11" id="KW-0175">Coiled coil</keyword>
<dbReference type="GO" id="GO:0003677">
    <property type="term" value="F:DNA binding"/>
    <property type="evidence" value="ECO:0007669"/>
    <property type="project" value="UniProtKB-UniRule"/>
</dbReference>
<dbReference type="InterPro" id="IPR043519">
    <property type="entry name" value="NT_sf"/>
</dbReference>
<evidence type="ECO:0000256" key="11">
    <source>
        <dbReference type="SAM" id="Coils"/>
    </source>
</evidence>
<dbReference type="PRINTS" id="PR00870">
    <property type="entry name" value="DNAPOLXBETA"/>
</dbReference>
<comment type="function">
    <text evidence="10">DNA polymerase that functions in several pathways of DNA repair. Involved in base excision repair (BER) responsible for repair of lesions that give rise to abasic (AP) sites in DNA. Also contributes to DNA double-strand break repair by non-homologous end joining and homologous recombination. Has both template-dependent and template-independent (terminal transferase) DNA polymerase activities. Has also a 5'-deoxyribose-5-phosphate lyase (dRP lyase) activity.</text>
</comment>
<dbReference type="EMBL" id="HBKN01050923">
    <property type="protein sequence ID" value="CAE2341717.1"/>
    <property type="molecule type" value="Transcribed_RNA"/>
</dbReference>
<keyword evidence="6 10" id="KW-0239">DNA-directed DNA polymerase</keyword>
<feature type="region of interest" description="Disordered" evidence="12">
    <location>
        <begin position="104"/>
        <end position="152"/>
    </location>
</feature>
<feature type="active site" description="Nucleophile; Schiff-base intermediate with DNA; for 5'-dRP lyase activity" evidence="9">
    <location>
        <position position="327"/>
    </location>
</feature>
<feature type="coiled-coil region" evidence="11">
    <location>
        <begin position="258"/>
        <end position="285"/>
    </location>
</feature>
<dbReference type="Gene3D" id="1.10.150.110">
    <property type="entry name" value="DNA polymerase beta, N-terminal domain-like"/>
    <property type="match status" value="1"/>
</dbReference>
<dbReference type="GO" id="GO:0006303">
    <property type="term" value="P:double-strand break repair via nonhomologous end joining"/>
    <property type="evidence" value="ECO:0007669"/>
    <property type="project" value="TreeGrafter"/>
</dbReference>
<dbReference type="Gene3D" id="3.30.460.10">
    <property type="entry name" value="Beta Polymerase, domain 2"/>
    <property type="match status" value="1"/>
</dbReference>
<dbReference type="Pfam" id="PF14792">
    <property type="entry name" value="DNA_pol_B_palm"/>
    <property type="match status" value="1"/>
</dbReference>
<evidence type="ECO:0000256" key="6">
    <source>
        <dbReference type="ARBA" id="ARBA00022932"/>
    </source>
</evidence>
<name>A0A7S4PPF1_GUITH</name>
<dbReference type="SUPFAM" id="SSF81585">
    <property type="entry name" value="PsbU/PolX domain-like"/>
    <property type="match status" value="1"/>
</dbReference>
<dbReference type="SUPFAM" id="SSF47802">
    <property type="entry name" value="DNA polymerase beta, N-terminal domain-like"/>
    <property type="match status" value="1"/>
</dbReference>
<dbReference type="EC" id="2.7.7.7" evidence="10"/>
<reference evidence="14" key="1">
    <citation type="submission" date="2021-01" db="EMBL/GenBank/DDBJ databases">
        <authorList>
            <person name="Corre E."/>
            <person name="Pelletier E."/>
            <person name="Niang G."/>
            <person name="Scheremetjew M."/>
            <person name="Finn R."/>
            <person name="Kale V."/>
            <person name="Holt S."/>
            <person name="Cochrane G."/>
            <person name="Meng A."/>
            <person name="Brown T."/>
            <person name="Cohen L."/>
        </authorList>
    </citation>
    <scope>NUCLEOTIDE SEQUENCE</scope>
    <source>
        <strain evidence="14">CCMP 2712</strain>
    </source>
</reference>
<protein>
    <recommendedName>
        <fullName evidence="10">DNA polymerase</fullName>
        <ecNumber evidence="10">2.7.7.7</ecNumber>
    </recommendedName>
</protein>
<dbReference type="InterPro" id="IPR027421">
    <property type="entry name" value="DNA_pol_lamdba_lyase_dom_sf"/>
</dbReference>
<dbReference type="InterPro" id="IPR002054">
    <property type="entry name" value="DNA-dir_DNA_pol_X"/>
</dbReference>
<proteinExistence type="inferred from homology"/>
<comment type="similarity">
    <text evidence="10">Belongs to the DNA polymerase type-X family.</text>
</comment>
<evidence type="ECO:0000313" key="14">
    <source>
        <dbReference type="EMBL" id="CAE2341717.1"/>
    </source>
</evidence>
<dbReference type="SUPFAM" id="SSF81301">
    <property type="entry name" value="Nucleotidyltransferase"/>
    <property type="match status" value="1"/>
</dbReference>
<evidence type="ECO:0000256" key="5">
    <source>
        <dbReference type="ARBA" id="ARBA00022763"/>
    </source>
</evidence>
<dbReference type="Gene3D" id="3.30.210.10">
    <property type="entry name" value="DNA polymerase, thumb domain"/>
    <property type="match status" value="1"/>
</dbReference>
<evidence type="ECO:0000256" key="7">
    <source>
        <dbReference type="ARBA" id="ARBA00023204"/>
    </source>
</evidence>
<evidence type="ECO:0000256" key="3">
    <source>
        <dbReference type="ARBA" id="ARBA00022695"/>
    </source>
</evidence>
<dbReference type="InterPro" id="IPR028207">
    <property type="entry name" value="DNA_pol_B_palm_palm"/>
</dbReference>
<keyword evidence="7 10" id="KW-0234">DNA repair</keyword>
<comment type="subcellular location">
    <subcellularLocation>
        <location evidence="10">Nucleus</location>
    </subcellularLocation>
</comment>
<comment type="catalytic activity">
    <reaction evidence="8 10">
        <text>DNA(n) + a 2'-deoxyribonucleoside 5'-triphosphate = DNA(n+1) + diphosphate</text>
        <dbReference type="Rhea" id="RHEA:22508"/>
        <dbReference type="Rhea" id="RHEA-COMP:17339"/>
        <dbReference type="Rhea" id="RHEA-COMP:17340"/>
        <dbReference type="ChEBI" id="CHEBI:33019"/>
        <dbReference type="ChEBI" id="CHEBI:61560"/>
        <dbReference type="ChEBI" id="CHEBI:173112"/>
        <dbReference type="EC" id="2.7.7.7"/>
    </reaction>
</comment>
<dbReference type="Pfam" id="PF14716">
    <property type="entry name" value="HHH_8"/>
    <property type="match status" value="1"/>
</dbReference>
<keyword evidence="1" id="KW-0237">DNA synthesis</keyword>
<dbReference type="GO" id="GO:0003887">
    <property type="term" value="F:DNA-directed DNA polymerase activity"/>
    <property type="evidence" value="ECO:0007669"/>
    <property type="project" value="UniProtKB-UniRule"/>
</dbReference>
<gene>
    <name evidence="14" type="ORF">GTHE00462_LOCUS39713</name>
</gene>
<keyword evidence="2 10" id="KW-0808">Transferase</keyword>
<dbReference type="AlphaFoldDB" id="A0A7S4PPF1"/>
<dbReference type="CDD" id="cd00141">
    <property type="entry name" value="NT_POLXc"/>
    <property type="match status" value="1"/>
</dbReference>
<evidence type="ECO:0000256" key="1">
    <source>
        <dbReference type="ARBA" id="ARBA00022634"/>
    </source>
</evidence>
<dbReference type="SMART" id="SM00483">
    <property type="entry name" value="POLXc"/>
    <property type="match status" value="1"/>
</dbReference>
<keyword evidence="10" id="KW-0539">Nucleus</keyword>
<evidence type="ECO:0000256" key="8">
    <source>
        <dbReference type="ARBA" id="ARBA00049244"/>
    </source>
</evidence>
<feature type="domain" description="DNA-directed DNA polymerase X" evidence="13">
    <location>
        <begin position="262"/>
        <end position="601"/>
    </location>
</feature>
<dbReference type="InterPro" id="IPR018944">
    <property type="entry name" value="DNA_pol_lambd_fingers_domain"/>
</dbReference>
<keyword evidence="3 10" id="KW-0548">Nucleotidyltransferase</keyword>